<organism evidence="2 3">
    <name type="scientific">Takifugu flavidus</name>
    <name type="common">sansaifugu</name>
    <dbReference type="NCBI Taxonomy" id="433684"/>
    <lineage>
        <taxon>Eukaryota</taxon>
        <taxon>Metazoa</taxon>
        <taxon>Chordata</taxon>
        <taxon>Craniata</taxon>
        <taxon>Vertebrata</taxon>
        <taxon>Euteleostomi</taxon>
        <taxon>Actinopterygii</taxon>
        <taxon>Neopterygii</taxon>
        <taxon>Teleostei</taxon>
        <taxon>Neoteleostei</taxon>
        <taxon>Acanthomorphata</taxon>
        <taxon>Eupercaria</taxon>
        <taxon>Tetraodontiformes</taxon>
        <taxon>Tetradontoidea</taxon>
        <taxon>Tetraodontidae</taxon>
        <taxon>Takifugu</taxon>
    </lineage>
</organism>
<gene>
    <name evidence="2" type="ORF">D4764_06G0006370</name>
</gene>
<reference evidence="2 3" key="1">
    <citation type="submission" date="2019-04" db="EMBL/GenBank/DDBJ databases">
        <title>Chromosome genome assembly for Takifugu flavidus.</title>
        <authorList>
            <person name="Xiao S."/>
        </authorList>
    </citation>
    <scope>NUCLEOTIDE SEQUENCE [LARGE SCALE GENOMIC DNA]</scope>
    <source>
        <strain evidence="2">HTHZ2018</strain>
        <tissue evidence="2">Muscle</tissue>
    </source>
</reference>
<proteinExistence type="predicted"/>
<evidence type="ECO:0000256" key="1">
    <source>
        <dbReference type="SAM" id="MobiDB-lite"/>
    </source>
</evidence>
<comment type="caution">
    <text evidence="2">The sequence shown here is derived from an EMBL/GenBank/DDBJ whole genome shotgun (WGS) entry which is preliminary data.</text>
</comment>
<feature type="compositionally biased region" description="Low complexity" evidence="1">
    <location>
        <begin position="7"/>
        <end position="26"/>
    </location>
</feature>
<accession>A0A5C6N0A8</accession>
<name>A0A5C6N0A8_9TELE</name>
<dbReference type="Proteomes" id="UP000324091">
    <property type="component" value="Chromosome 6"/>
</dbReference>
<evidence type="ECO:0000313" key="2">
    <source>
        <dbReference type="EMBL" id="TWW59107.1"/>
    </source>
</evidence>
<dbReference type="EMBL" id="RHFK02000019">
    <property type="protein sequence ID" value="TWW59107.1"/>
    <property type="molecule type" value="Genomic_DNA"/>
</dbReference>
<keyword evidence="3" id="KW-1185">Reference proteome</keyword>
<dbReference type="AlphaFoldDB" id="A0A5C6N0A8"/>
<feature type="region of interest" description="Disordered" evidence="1">
    <location>
        <begin position="1"/>
        <end position="35"/>
    </location>
</feature>
<sequence>MPLCLPSSMGTGASSGGTSFTGGNRSTARDPSCLIPCPGSDSRKEQLFVCSRQTETAALDRHPDRHTDRPTRLLLPPQETSLSSASHVTFSRIWLGGLLLCSRAVGYINFGSHDTVLERMAGSGVAVRLHEFRGSPDSRRRAAVSISSPSASRQGRDVLGLYPGQLGRLHTVHAKDCGVTHTGMVKPQKYQPSFDLCALRALTVNTRTTVLPSDCGRSLQQLHPAKPVNSAETRHQLLAFNF</sequence>
<protein>
    <submittedName>
        <fullName evidence="2">Uncharacterized protein</fullName>
    </submittedName>
</protein>
<evidence type="ECO:0000313" key="3">
    <source>
        <dbReference type="Proteomes" id="UP000324091"/>
    </source>
</evidence>